<dbReference type="PROSITE" id="PS50005">
    <property type="entry name" value="TPR"/>
    <property type="match status" value="2"/>
</dbReference>
<dbReference type="SUPFAM" id="SSF48452">
    <property type="entry name" value="TPR-like"/>
    <property type="match status" value="1"/>
</dbReference>
<organism evidence="3 4">
    <name type="scientific">Hyphomonas beringensis</name>
    <dbReference type="NCBI Taxonomy" id="1280946"/>
    <lineage>
        <taxon>Bacteria</taxon>
        <taxon>Pseudomonadati</taxon>
        <taxon>Pseudomonadota</taxon>
        <taxon>Alphaproteobacteria</taxon>
        <taxon>Hyphomonadales</taxon>
        <taxon>Hyphomonadaceae</taxon>
        <taxon>Hyphomonas</taxon>
    </lineage>
</organism>
<keyword evidence="1" id="KW-0802">TPR repeat</keyword>
<dbReference type="SMART" id="SM00028">
    <property type="entry name" value="TPR"/>
    <property type="match status" value="2"/>
</dbReference>
<feature type="chain" id="PRO_5001614713" description="Tetratricopeptide repeat protein" evidence="2">
    <location>
        <begin position="22"/>
        <end position="324"/>
    </location>
</feature>
<feature type="repeat" description="TPR" evidence="1">
    <location>
        <begin position="82"/>
        <end position="115"/>
    </location>
</feature>
<dbReference type="eggNOG" id="COG3118">
    <property type="taxonomic scope" value="Bacteria"/>
</dbReference>
<reference evidence="3 4" key="1">
    <citation type="journal article" date="2014" name="Antonie Van Leeuwenhoek">
        <title>Hyphomonas beringensis sp. nov. and Hyphomonas chukchiensis sp. nov., isolated from surface seawater of the Bering Sea and Chukchi Sea.</title>
        <authorList>
            <person name="Li C."/>
            <person name="Lai Q."/>
            <person name="Li G."/>
            <person name="Dong C."/>
            <person name="Wang J."/>
            <person name="Liao Y."/>
            <person name="Shao Z."/>
        </authorList>
    </citation>
    <scope>NUCLEOTIDE SEQUENCE [LARGE SCALE GENOMIC DNA]</scope>
    <source>
        <strain evidence="3 4">25B14_1</strain>
    </source>
</reference>
<dbReference type="PATRIC" id="fig|1280946.3.peg.197"/>
<dbReference type="InterPro" id="IPR011990">
    <property type="entry name" value="TPR-like_helical_dom_sf"/>
</dbReference>
<evidence type="ECO:0000313" key="4">
    <source>
        <dbReference type="Proteomes" id="UP000027037"/>
    </source>
</evidence>
<proteinExistence type="predicted"/>
<protein>
    <recommendedName>
        <fullName evidence="5">Tetratricopeptide repeat protein</fullName>
    </recommendedName>
</protein>
<accession>A0A062UG85</accession>
<dbReference type="RefSeq" id="WP_034790090.1">
    <property type="nucleotide sequence ID" value="NZ_AWFF01000001.1"/>
</dbReference>
<evidence type="ECO:0000256" key="2">
    <source>
        <dbReference type="SAM" id="SignalP"/>
    </source>
</evidence>
<sequence length="324" mass="36066">MKTLFYGVCGAAFLLSGCATNGAYSSQAAVSEQAMEESLPMVGGEVQAISFLGQPLYRNNTAPELDAQAKINALLASNAPTEDAFLELGAELAGNGQYQEAIGAYSEGILLHPDSFKLRRHRAHRYLTVREIEKAHADLDEALELVNLEATPSIEMKGGQPHGSYEHWIWYHLGIYYYLTQDYDSAAMAYEHCLETASSNDMLIGVVDWLYNIYRKNGEDAKAEAILQRIPADIEADKTYPYYKRVMFYKGLMSADEILDPAKPLEEWNARDATIAYALSNWAGFNGDVATANELRAQVLATNVWNIWAYICAEKEEAVYQAQN</sequence>
<evidence type="ECO:0000313" key="3">
    <source>
        <dbReference type="EMBL" id="KCZ57337.1"/>
    </source>
</evidence>
<keyword evidence="4" id="KW-1185">Reference proteome</keyword>
<dbReference type="Proteomes" id="UP000027037">
    <property type="component" value="Unassembled WGS sequence"/>
</dbReference>
<dbReference type="InterPro" id="IPR019734">
    <property type="entry name" value="TPR_rpt"/>
</dbReference>
<name>A0A062UG85_9PROT</name>
<comment type="caution">
    <text evidence="3">The sequence shown here is derived from an EMBL/GenBank/DDBJ whole genome shotgun (WGS) entry which is preliminary data.</text>
</comment>
<dbReference type="EMBL" id="AWFF01000001">
    <property type="protein sequence ID" value="KCZ57337.1"/>
    <property type="molecule type" value="Genomic_DNA"/>
</dbReference>
<gene>
    <name evidence="3" type="ORF">HY29_01020</name>
</gene>
<dbReference type="PROSITE" id="PS51257">
    <property type="entry name" value="PROKAR_LIPOPROTEIN"/>
    <property type="match status" value="1"/>
</dbReference>
<dbReference type="STRING" id="1280946.HY29_01020"/>
<dbReference type="OrthoDB" id="955869at2"/>
<dbReference type="AlphaFoldDB" id="A0A062UG85"/>
<dbReference type="Gene3D" id="1.25.40.10">
    <property type="entry name" value="Tetratricopeptide repeat domain"/>
    <property type="match status" value="2"/>
</dbReference>
<feature type="repeat" description="TPR" evidence="1">
    <location>
        <begin position="167"/>
        <end position="200"/>
    </location>
</feature>
<feature type="signal peptide" evidence="2">
    <location>
        <begin position="1"/>
        <end position="21"/>
    </location>
</feature>
<keyword evidence="2" id="KW-0732">Signal</keyword>
<evidence type="ECO:0000256" key="1">
    <source>
        <dbReference type="PROSITE-ProRule" id="PRU00339"/>
    </source>
</evidence>
<evidence type="ECO:0008006" key="5">
    <source>
        <dbReference type="Google" id="ProtNLM"/>
    </source>
</evidence>